<keyword evidence="2" id="KW-1185">Reference proteome</keyword>
<reference evidence="1 2" key="1">
    <citation type="submission" date="2015-07" db="EMBL/GenBank/DDBJ databases">
        <title>Genome sequence of Leptolinea tardivitalis DSM 16556.</title>
        <authorList>
            <person name="Hemp J."/>
            <person name="Ward L.M."/>
            <person name="Pace L.A."/>
            <person name="Fischer W.W."/>
        </authorList>
    </citation>
    <scope>NUCLEOTIDE SEQUENCE [LARGE SCALE GENOMIC DNA]</scope>
    <source>
        <strain evidence="1 2">YMTK-2</strain>
    </source>
</reference>
<evidence type="ECO:0000313" key="1">
    <source>
        <dbReference type="EMBL" id="KPL71023.1"/>
    </source>
</evidence>
<evidence type="ECO:0000313" key="2">
    <source>
        <dbReference type="Proteomes" id="UP000050430"/>
    </source>
</evidence>
<protein>
    <submittedName>
        <fullName evidence="1">Uncharacterized protein</fullName>
    </submittedName>
</protein>
<sequence>MHTIPNLYYFFQAKKPGSPRKPAIYAKISPDDVLKIHGYSHVNCIFTNKQFLTRTENLSAGFLRRFIVPKGIPIGEIIFDYNEVLKAQ</sequence>
<gene>
    <name evidence="1" type="ORF">ADM99_12040</name>
</gene>
<dbReference type="Proteomes" id="UP000050430">
    <property type="component" value="Unassembled WGS sequence"/>
</dbReference>
<dbReference type="AlphaFoldDB" id="A0A0P6XIM4"/>
<organism evidence="1 2">
    <name type="scientific">Leptolinea tardivitalis</name>
    <dbReference type="NCBI Taxonomy" id="229920"/>
    <lineage>
        <taxon>Bacteria</taxon>
        <taxon>Bacillati</taxon>
        <taxon>Chloroflexota</taxon>
        <taxon>Anaerolineae</taxon>
        <taxon>Anaerolineales</taxon>
        <taxon>Anaerolineaceae</taxon>
        <taxon>Leptolinea</taxon>
    </lineage>
</organism>
<dbReference type="EMBL" id="LGCK01000012">
    <property type="protein sequence ID" value="KPL71023.1"/>
    <property type="molecule type" value="Genomic_DNA"/>
</dbReference>
<accession>A0A0P6XIM4</accession>
<name>A0A0P6XIM4_9CHLR</name>
<comment type="caution">
    <text evidence="1">The sequence shown here is derived from an EMBL/GenBank/DDBJ whole genome shotgun (WGS) entry which is preliminary data.</text>
</comment>
<proteinExistence type="predicted"/>